<reference evidence="1 2" key="1">
    <citation type="submission" date="2024-08" db="EMBL/GenBank/DDBJ databases">
        <authorList>
            <person name="Ishaq N."/>
        </authorList>
    </citation>
    <scope>NUCLEOTIDE SEQUENCE [LARGE SCALE GENOMIC DNA]</scope>
    <source>
        <strain evidence="1 2">DSM 18651</strain>
    </source>
</reference>
<proteinExistence type="predicted"/>
<accession>A0ABV4P160</accession>
<comment type="caution">
    <text evidence="1">The sequence shown here is derived from an EMBL/GenBank/DDBJ whole genome shotgun (WGS) entry which is preliminary data.</text>
</comment>
<gene>
    <name evidence="1" type="ORF">ACCI49_11220</name>
</gene>
<dbReference type="EMBL" id="JBGMEK010000021">
    <property type="protein sequence ID" value="MFA0811488.1"/>
    <property type="molecule type" value="Genomic_DNA"/>
</dbReference>
<dbReference type="Proteomes" id="UP001569428">
    <property type="component" value="Unassembled WGS sequence"/>
</dbReference>
<protein>
    <submittedName>
        <fullName evidence="1">Uncharacterized protein</fullName>
    </submittedName>
</protein>
<sequence>MPRIETWEPVLVPLRITKTQKPAYSQARTCLGPRSREAPPDSEHCEAHLRDVGQNDLTTFMITRVNHVLQLVVANQAESRAERTLEDLQRMLFVLLDRRRKEIKPQGLDDVEAP</sequence>
<evidence type="ECO:0000313" key="1">
    <source>
        <dbReference type="EMBL" id="MFA0811488.1"/>
    </source>
</evidence>
<name>A0ABV4P160_9GAMM</name>
<evidence type="ECO:0000313" key="2">
    <source>
        <dbReference type="Proteomes" id="UP001569428"/>
    </source>
</evidence>
<organism evidence="1 2">
    <name type="scientific">Microbulbifer epialgicus</name>
    <dbReference type="NCBI Taxonomy" id="393907"/>
    <lineage>
        <taxon>Bacteria</taxon>
        <taxon>Pseudomonadati</taxon>
        <taxon>Pseudomonadota</taxon>
        <taxon>Gammaproteobacteria</taxon>
        <taxon>Cellvibrionales</taxon>
        <taxon>Microbulbiferaceae</taxon>
        <taxon>Microbulbifer</taxon>
    </lineage>
</organism>
<keyword evidence="2" id="KW-1185">Reference proteome</keyword>